<sequence length="224" mass="23980">MIDLEEIGHVALGELARFEDNSELLRGFLDLDYVADLELVARDVDLAAVHLDVAVVDELARREHRGDELGAEHHGVEAALEEADQVFTGIALHPAGFDVNAVKLALADVGVITLELLLGAQLHAEVGELAFAALAVLAGAVFPAVHGALRAAPDILAHTAIDLVFRLTALCHRVLFVKFEFEETRPPVHRDFPVPTGPAPKHEGKDHGSRNASRAETGPRAGGF</sequence>
<proteinExistence type="predicted"/>
<gene>
    <name evidence="2" type="ORF">GALL_525560</name>
</gene>
<accession>A0A1J5P442</accession>
<evidence type="ECO:0000313" key="2">
    <source>
        <dbReference type="EMBL" id="OIQ65882.1"/>
    </source>
</evidence>
<dbReference type="AlphaFoldDB" id="A0A1J5P442"/>
<dbReference type="EMBL" id="MLJW01006992">
    <property type="protein sequence ID" value="OIQ65882.1"/>
    <property type="molecule type" value="Genomic_DNA"/>
</dbReference>
<feature type="region of interest" description="Disordered" evidence="1">
    <location>
        <begin position="189"/>
        <end position="224"/>
    </location>
</feature>
<comment type="caution">
    <text evidence="2">The sequence shown here is derived from an EMBL/GenBank/DDBJ whole genome shotgun (WGS) entry which is preliminary data.</text>
</comment>
<name>A0A1J5P442_9ZZZZ</name>
<feature type="compositionally biased region" description="Basic and acidic residues" evidence="1">
    <location>
        <begin position="200"/>
        <end position="209"/>
    </location>
</feature>
<reference evidence="2" key="1">
    <citation type="submission" date="2016-10" db="EMBL/GenBank/DDBJ databases">
        <title>Sequence of Gallionella enrichment culture.</title>
        <authorList>
            <person name="Poehlein A."/>
            <person name="Muehling M."/>
            <person name="Daniel R."/>
        </authorList>
    </citation>
    <scope>NUCLEOTIDE SEQUENCE</scope>
</reference>
<evidence type="ECO:0000256" key="1">
    <source>
        <dbReference type="SAM" id="MobiDB-lite"/>
    </source>
</evidence>
<protein>
    <submittedName>
        <fullName evidence="2">Uncharacterized protein</fullName>
    </submittedName>
</protein>
<organism evidence="2">
    <name type="scientific">mine drainage metagenome</name>
    <dbReference type="NCBI Taxonomy" id="410659"/>
    <lineage>
        <taxon>unclassified sequences</taxon>
        <taxon>metagenomes</taxon>
        <taxon>ecological metagenomes</taxon>
    </lineage>
</organism>